<keyword evidence="2" id="KW-0472">Membrane</keyword>
<keyword evidence="4" id="KW-1185">Reference proteome</keyword>
<dbReference type="STRING" id="1073090.A0A1L9SGN0"/>
<dbReference type="Proteomes" id="UP000184188">
    <property type="component" value="Unassembled WGS sequence"/>
</dbReference>
<name>A0A1L9SGN0_9EURO</name>
<evidence type="ECO:0000256" key="2">
    <source>
        <dbReference type="SAM" id="Phobius"/>
    </source>
</evidence>
<accession>A0A1L9SGN0</accession>
<feature type="transmembrane region" description="Helical" evidence="2">
    <location>
        <begin position="6"/>
        <end position="28"/>
    </location>
</feature>
<feature type="compositionally biased region" description="Acidic residues" evidence="1">
    <location>
        <begin position="244"/>
        <end position="255"/>
    </location>
</feature>
<dbReference type="EMBL" id="KV878343">
    <property type="protein sequence ID" value="OJJ46288.1"/>
    <property type="molecule type" value="Genomic_DNA"/>
</dbReference>
<evidence type="ECO:0000256" key="1">
    <source>
        <dbReference type="SAM" id="MobiDB-lite"/>
    </source>
</evidence>
<dbReference type="GO" id="GO:0031207">
    <property type="term" value="C:Sec62/Sec63 complex"/>
    <property type="evidence" value="ECO:0007669"/>
    <property type="project" value="InterPro"/>
</dbReference>
<dbReference type="PANTHER" id="PTHR28229">
    <property type="entry name" value="TRANSLOCATION PROTEIN SEC66"/>
    <property type="match status" value="1"/>
</dbReference>
<evidence type="ECO:0000313" key="3">
    <source>
        <dbReference type="EMBL" id="OJJ46288.1"/>
    </source>
</evidence>
<feature type="compositionally biased region" description="Low complexity" evidence="1">
    <location>
        <begin position="204"/>
        <end position="238"/>
    </location>
</feature>
<sequence length="281" mass="31088">MVDWLSLAVPLAYLGVLIGSLATFSSLYRKRKAQKSLSLEPWFPAHLQRDVYFSLLHLDPAASSSSTKEKKAPAVPETVLKAALMRRATEDIRRVMALRTQKQALAMLLQRGSVGDDLWQRFQRAEKEMEEEVREVVAEANTYTPNWGQTIFQSANEMLNNIGFRKRMEVHQIKLQEEKDWWAKKRATAQEELMRELDDEKASASKPAAESKPAATATATPTTTETTTDKTATTPAAPISVAGSDDDAVLVEAEEQQQQATETGSAPGTPSGGKKKKKGKK</sequence>
<keyword evidence="2" id="KW-1133">Transmembrane helix</keyword>
<dbReference type="Pfam" id="PF09802">
    <property type="entry name" value="Sec66"/>
    <property type="match status" value="1"/>
</dbReference>
<dbReference type="GO" id="GO:0031204">
    <property type="term" value="P:post-translational protein targeting to membrane, translocation"/>
    <property type="evidence" value="ECO:0007669"/>
    <property type="project" value="InterPro"/>
</dbReference>
<proteinExistence type="predicted"/>
<reference evidence="4" key="1">
    <citation type="journal article" date="2017" name="Genome Biol.">
        <title>Comparative genomics reveals high biological diversity and specific adaptations in the industrially and medically important fungal genus Aspergillus.</title>
        <authorList>
            <person name="de Vries R.P."/>
            <person name="Riley R."/>
            <person name="Wiebenga A."/>
            <person name="Aguilar-Osorio G."/>
            <person name="Amillis S."/>
            <person name="Uchima C.A."/>
            <person name="Anderluh G."/>
            <person name="Asadollahi M."/>
            <person name="Askin M."/>
            <person name="Barry K."/>
            <person name="Battaglia E."/>
            <person name="Bayram O."/>
            <person name="Benocci T."/>
            <person name="Braus-Stromeyer S.A."/>
            <person name="Caldana C."/>
            <person name="Canovas D."/>
            <person name="Cerqueira G.C."/>
            <person name="Chen F."/>
            <person name="Chen W."/>
            <person name="Choi C."/>
            <person name="Clum A."/>
            <person name="Dos Santos R.A."/>
            <person name="Damasio A.R."/>
            <person name="Diallinas G."/>
            <person name="Emri T."/>
            <person name="Fekete E."/>
            <person name="Flipphi M."/>
            <person name="Freyberg S."/>
            <person name="Gallo A."/>
            <person name="Gournas C."/>
            <person name="Habgood R."/>
            <person name="Hainaut M."/>
            <person name="Harispe M.L."/>
            <person name="Henrissat B."/>
            <person name="Hilden K.S."/>
            <person name="Hope R."/>
            <person name="Hossain A."/>
            <person name="Karabika E."/>
            <person name="Karaffa L."/>
            <person name="Karanyi Z."/>
            <person name="Krasevec N."/>
            <person name="Kuo A."/>
            <person name="Kusch H."/>
            <person name="LaButti K."/>
            <person name="Lagendijk E.L."/>
            <person name="Lapidus A."/>
            <person name="Levasseur A."/>
            <person name="Lindquist E."/>
            <person name="Lipzen A."/>
            <person name="Logrieco A.F."/>
            <person name="MacCabe A."/>
            <person name="Maekelae M.R."/>
            <person name="Malavazi I."/>
            <person name="Melin P."/>
            <person name="Meyer V."/>
            <person name="Mielnichuk N."/>
            <person name="Miskei M."/>
            <person name="Molnar A.P."/>
            <person name="Mule G."/>
            <person name="Ngan C.Y."/>
            <person name="Orejas M."/>
            <person name="Orosz E."/>
            <person name="Ouedraogo J.P."/>
            <person name="Overkamp K.M."/>
            <person name="Park H.-S."/>
            <person name="Perrone G."/>
            <person name="Piumi F."/>
            <person name="Punt P.J."/>
            <person name="Ram A.F."/>
            <person name="Ramon A."/>
            <person name="Rauscher S."/>
            <person name="Record E."/>
            <person name="Riano-Pachon D.M."/>
            <person name="Robert V."/>
            <person name="Roehrig J."/>
            <person name="Ruller R."/>
            <person name="Salamov A."/>
            <person name="Salih N.S."/>
            <person name="Samson R.A."/>
            <person name="Sandor E."/>
            <person name="Sanguinetti M."/>
            <person name="Schuetze T."/>
            <person name="Sepcic K."/>
            <person name="Shelest E."/>
            <person name="Sherlock G."/>
            <person name="Sophianopoulou V."/>
            <person name="Squina F.M."/>
            <person name="Sun H."/>
            <person name="Susca A."/>
            <person name="Todd R.B."/>
            <person name="Tsang A."/>
            <person name="Unkles S.E."/>
            <person name="van de Wiele N."/>
            <person name="van Rossen-Uffink D."/>
            <person name="Oliveira J.V."/>
            <person name="Vesth T.C."/>
            <person name="Visser J."/>
            <person name="Yu J.-H."/>
            <person name="Zhou M."/>
            <person name="Andersen M.R."/>
            <person name="Archer D.B."/>
            <person name="Baker S.E."/>
            <person name="Benoit I."/>
            <person name="Brakhage A.A."/>
            <person name="Braus G.H."/>
            <person name="Fischer R."/>
            <person name="Frisvad J.C."/>
            <person name="Goldman G.H."/>
            <person name="Houbraken J."/>
            <person name="Oakley B."/>
            <person name="Pocsi I."/>
            <person name="Scazzocchio C."/>
            <person name="Seiboth B."/>
            <person name="vanKuyk P.A."/>
            <person name="Wortman J."/>
            <person name="Dyer P.S."/>
            <person name="Grigoriev I.V."/>
        </authorList>
    </citation>
    <scope>NUCLEOTIDE SEQUENCE [LARGE SCALE GENOMIC DNA]</scope>
    <source>
        <strain evidence="4">CBS 506.65</strain>
    </source>
</reference>
<dbReference type="OrthoDB" id="73168at2759"/>
<gene>
    <name evidence="3" type="ORF">ASPZODRAFT_133317</name>
</gene>
<dbReference type="PANTHER" id="PTHR28229:SF1">
    <property type="entry name" value="TRANSLOCATION PROTEIN SEC66"/>
    <property type="match status" value="1"/>
</dbReference>
<dbReference type="RefSeq" id="XP_022580798.1">
    <property type="nucleotide sequence ID" value="XM_022723242.1"/>
</dbReference>
<keyword evidence="2" id="KW-0812">Transmembrane</keyword>
<evidence type="ECO:0000313" key="4">
    <source>
        <dbReference type="Proteomes" id="UP000184188"/>
    </source>
</evidence>
<evidence type="ECO:0008006" key="5">
    <source>
        <dbReference type="Google" id="ProtNLM"/>
    </source>
</evidence>
<dbReference type="AlphaFoldDB" id="A0A1L9SGN0"/>
<dbReference type="GeneID" id="34609707"/>
<protein>
    <recommendedName>
        <fullName evidence="5">Translocation protein sec66</fullName>
    </recommendedName>
</protein>
<dbReference type="InterPro" id="IPR018624">
    <property type="entry name" value="Sec66"/>
</dbReference>
<feature type="region of interest" description="Disordered" evidence="1">
    <location>
        <begin position="195"/>
        <end position="281"/>
    </location>
</feature>
<dbReference type="VEuPathDB" id="FungiDB:ASPZODRAFT_133317"/>
<organism evidence="3 4">
    <name type="scientific">Penicilliopsis zonata CBS 506.65</name>
    <dbReference type="NCBI Taxonomy" id="1073090"/>
    <lineage>
        <taxon>Eukaryota</taxon>
        <taxon>Fungi</taxon>
        <taxon>Dikarya</taxon>
        <taxon>Ascomycota</taxon>
        <taxon>Pezizomycotina</taxon>
        <taxon>Eurotiomycetes</taxon>
        <taxon>Eurotiomycetidae</taxon>
        <taxon>Eurotiales</taxon>
        <taxon>Aspergillaceae</taxon>
        <taxon>Penicilliopsis</taxon>
    </lineage>
</organism>